<reference evidence="5 6" key="1">
    <citation type="submission" date="2018-03" db="EMBL/GenBank/DDBJ databases">
        <title>Bacteriophage NCPPB3778 and a type I-E CRISPR drive the evolution of the US Biological Select Agent, Rathayibacter toxicus.</title>
        <authorList>
            <person name="Davis E.W.II."/>
            <person name="Tabima J.F."/>
            <person name="Weisberg A.J."/>
            <person name="Dantas Lopes L."/>
            <person name="Wiseman M.S."/>
            <person name="Wiseman M.S."/>
            <person name="Pupko T."/>
            <person name="Belcher M.S."/>
            <person name="Sechler A.J."/>
            <person name="Tancos M.A."/>
            <person name="Schroeder B.K."/>
            <person name="Murray T.D."/>
            <person name="Luster D.G."/>
            <person name="Schneider W.L."/>
            <person name="Rogers E."/>
            <person name="Andreote F.D."/>
            <person name="Grunwald N.J."/>
            <person name="Putnam M.L."/>
            <person name="Chang J.H."/>
        </authorList>
    </citation>
    <scope>NUCLEOTIDE SEQUENCE [LARGE SCALE GENOMIC DNA]</scope>
    <source>
        <strain evidence="5 6">DSM 15932</strain>
    </source>
</reference>
<dbReference type="SUPFAM" id="SSF47413">
    <property type="entry name" value="lambda repressor-like DNA-binding domains"/>
    <property type="match status" value="1"/>
</dbReference>
<dbReference type="KEGG" id="rfs:C1I64_13920"/>
<evidence type="ECO:0000313" key="5">
    <source>
        <dbReference type="EMBL" id="AZZ53025.1"/>
    </source>
</evidence>
<evidence type="ECO:0000256" key="2">
    <source>
        <dbReference type="ARBA" id="ARBA00023125"/>
    </source>
</evidence>
<dbReference type="PROSITE" id="PS50932">
    <property type="entry name" value="HTH_LACI_2"/>
    <property type="match status" value="1"/>
</dbReference>
<dbReference type="GO" id="GO:0003700">
    <property type="term" value="F:DNA-binding transcription factor activity"/>
    <property type="evidence" value="ECO:0007669"/>
    <property type="project" value="TreeGrafter"/>
</dbReference>
<dbReference type="CDD" id="cd06293">
    <property type="entry name" value="PBP1_LacI-like"/>
    <property type="match status" value="1"/>
</dbReference>
<dbReference type="Gene3D" id="3.40.50.2300">
    <property type="match status" value="2"/>
</dbReference>
<name>A0A3Q9UZV9_9MICO</name>
<organism evidence="5 6">
    <name type="scientific">Rathayibacter festucae DSM 15932</name>
    <dbReference type="NCBI Taxonomy" id="1328866"/>
    <lineage>
        <taxon>Bacteria</taxon>
        <taxon>Bacillati</taxon>
        <taxon>Actinomycetota</taxon>
        <taxon>Actinomycetes</taxon>
        <taxon>Micrococcales</taxon>
        <taxon>Microbacteriaceae</taxon>
        <taxon>Rathayibacter</taxon>
    </lineage>
</organism>
<protein>
    <submittedName>
        <fullName evidence="5">LacI family transcriptional regulator</fullName>
    </submittedName>
</protein>
<dbReference type="Gene3D" id="1.10.260.40">
    <property type="entry name" value="lambda repressor-like DNA-binding domains"/>
    <property type="match status" value="1"/>
</dbReference>
<dbReference type="PANTHER" id="PTHR30146:SF109">
    <property type="entry name" value="HTH-TYPE TRANSCRIPTIONAL REGULATOR GALS"/>
    <property type="match status" value="1"/>
</dbReference>
<accession>A0A3Q9UZV9</accession>
<dbReference type="PROSITE" id="PS00356">
    <property type="entry name" value="HTH_LACI_1"/>
    <property type="match status" value="1"/>
</dbReference>
<keyword evidence="1" id="KW-0805">Transcription regulation</keyword>
<dbReference type="AlphaFoldDB" id="A0A3Q9UZV9"/>
<dbReference type="SUPFAM" id="SSF53822">
    <property type="entry name" value="Periplasmic binding protein-like I"/>
    <property type="match status" value="1"/>
</dbReference>
<keyword evidence="2" id="KW-0238">DNA-binding</keyword>
<evidence type="ECO:0000256" key="1">
    <source>
        <dbReference type="ARBA" id="ARBA00023015"/>
    </source>
</evidence>
<gene>
    <name evidence="5" type="ORF">C1I64_13920</name>
</gene>
<evidence type="ECO:0000256" key="3">
    <source>
        <dbReference type="ARBA" id="ARBA00023163"/>
    </source>
</evidence>
<dbReference type="InterPro" id="IPR010982">
    <property type="entry name" value="Lambda_DNA-bd_dom_sf"/>
</dbReference>
<dbReference type="PANTHER" id="PTHR30146">
    <property type="entry name" value="LACI-RELATED TRANSCRIPTIONAL REPRESSOR"/>
    <property type="match status" value="1"/>
</dbReference>
<evidence type="ECO:0000313" key="6">
    <source>
        <dbReference type="Proteomes" id="UP000285317"/>
    </source>
</evidence>
<evidence type="ECO:0000259" key="4">
    <source>
        <dbReference type="PROSITE" id="PS50932"/>
    </source>
</evidence>
<dbReference type="CDD" id="cd01392">
    <property type="entry name" value="HTH_LacI"/>
    <property type="match status" value="1"/>
</dbReference>
<dbReference type="EMBL" id="CP028137">
    <property type="protein sequence ID" value="AZZ53025.1"/>
    <property type="molecule type" value="Genomic_DNA"/>
</dbReference>
<sequence length="347" mass="36056">MIPGSRAALRSATTRGDDVPSISVREVAARAGVSVGTVSNVLNRPEKVGAESVRRVQSAIAELGFVRNDAARQLRAGRSRSIGLVVLDAGNPFFAELARGAQARAAEAGLSVLLASTDAEADREDSYLDLFEEQRVSGVLISPQGEGSARLDRLRAHGIPCVLVDRESGDSAFSSVAVDDVAGGRLAVEHLLGLGRRRIAVVGGPESIRQVADRFAGAREAVGAVPGATLEVLPTPGLTVLDGRAAGRALAERAPADRPDAVFCANDLLAVGVLQGLMLLGELRVPEDVALIGYDDIAFATATIVPLSSIRQPSALIGATAVELLLESEPRQVVFQPELVVRASTAG</sequence>
<dbReference type="InterPro" id="IPR028082">
    <property type="entry name" value="Peripla_BP_I"/>
</dbReference>
<dbReference type="SMART" id="SM00354">
    <property type="entry name" value="HTH_LACI"/>
    <property type="match status" value="1"/>
</dbReference>
<dbReference type="Pfam" id="PF13377">
    <property type="entry name" value="Peripla_BP_3"/>
    <property type="match status" value="1"/>
</dbReference>
<dbReference type="Pfam" id="PF00356">
    <property type="entry name" value="LacI"/>
    <property type="match status" value="1"/>
</dbReference>
<dbReference type="GO" id="GO:0000976">
    <property type="term" value="F:transcription cis-regulatory region binding"/>
    <property type="evidence" value="ECO:0007669"/>
    <property type="project" value="TreeGrafter"/>
</dbReference>
<keyword evidence="3" id="KW-0804">Transcription</keyword>
<dbReference type="InterPro" id="IPR046335">
    <property type="entry name" value="LacI/GalR-like_sensor"/>
</dbReference>
<dbReference type="Proteomes" id="UP000285317">
    <property type="component" value="Chromosome"/>
</dbReference>
<proteinExistence type="predicted"/>
<feature type="domain" description="HTH lacI-type" evidence="4">
    <location>
        <begin position="22"/>
        <end position="76"/>
    </location>
</feature>
<dbReference type="InterPro" id="IPR000843">
    <property type="entry name" value="HTH_LacI"/>
</dbReference>